<feature type="compositionally biased region" description="Basic residues" evidence="1">
    <location>
        <begin position="18"/>
        <end position="29"/>
    </location>
</feature>
<reference evidence="2 3" key="1">
    <citation type="submission" date="2014-03" db="EMBL/GenBank/DDBJ databases">
        <title>The Genome Sequence of Plasmodium fragile nilgiri.</title>
        <authorList>
            <consortium name="The Broad Institute Genomics Platform"/>
            <consortium name="The Broad Institute Genome Sequencing Center for Infectious Disease"/>
            <person name="Neafsey D."/>
            <person name="Duraisingh M."/>
            <person name="Young S.K."/>
            <person name="Zeng Q."/>
            <person name="Gargeya S."/>
            <person name="Abouelleil A."/>
            <person name="Alvarado L."/>
            <person name="Chapman S.B."/>
            <person name="Gainer-Dewar J."/>
            <person name="Goldberg J."/>
            <person name="Griggs A."/>
            <person name="Gujja S."/>
            <person name="Hansen M."/>
            <person name="Howarth C."/>
            <person name="Imamovic A."/>
            <person name="Larimer J."/>
            <person name="Pearson M."/>
            <person name="Poon T.W."/>
            <person name="Priest M."/>
            <person name="Roberts A."/>
            <person name="Saif S."/>
            <person name="Shea T."/>
            <person name="Sykes S."/>
            <person name="Wortman J."/>
            <person name="Nusbaum C."/>
            <person name="Birren B."/>
        </authorList>
    </citation>
    <scope>NUCLEOTIDE SEQUENCE [LARGE SCALE GENOMIC DNA]</scope>
    <source>
        <strain evidence="3">nilgiri</strain>
    </source>
</reference>
<dbReference type="Proteomes" id="UP000054561">
    <property type="component" value="Unassembled WGS sequence"/>
</dbReference>
<evidence type="ECO:0000256" key="1">
    <source>
        <dbReference type="SAM" id="MobiDB-lite"/>
    </source>
</evidence>
<gene>
    <name evidence="2" type="ORF">AK88_04152</name>
</gene>
<evidence type="ECO:0000313" key="2">
    <source>
        <dbReference type="EMBL" id="KJP86181.1"/>
    </source>
</evidence>
<protein>
    <submittedName>
        <fullName evidence="2">Uncharacterized protein</fullName>
    </submittedName>
</protein>
<feature type="compositionally biased region" description="Basic and acidic residues" evidence="1">
    <location>
        <begin position="570"/>
        <end position="585"/>
    </location>
</feature>
<evidence type="ECO:0000313" key="3">
    <source>
        <dbReference type="Proteomes" id="UP000054561"/>
    </source>
</evidence>
<dbReference type="GeneID" id="24269466"/>
<dbReference type="VEuPathDB" id="PlasmoDB:AK88_04152"/>
<dbReference type="OrthoDB" id="377381at2759"/>
<feature type="compositionally biased region" description="Basic and acidic residues" evidence="1">
    <location>
        <begin position="47"/>
        <end position="56"/>
    </location>
</feature>
<feature type="compositionally biased region" description="Basic and acidic residues" evidence="1">
    <location>
        <begin position="1281"/>
        <end position="1291"/>
    </location>
</feature>
<dbReference type="OMA" id="TWVYKER"/>
<feature type="compositionally biased region" description="Polar residues" evidence="1">
    <location>
        <begin position="770"/>
        <end position="785"/>
    </location>
</feature>
<dbReference type="EMBL" id="KQ001699">
    <property type="protein sequence ID" value="KJP86181.1"/>
    <property type="molecule type" value="Genomic_DNA"/>
</dbReference>
<feature type="region of interest" description="Disordered" evidence="1">
    <location>
        <begin position="757"/>
        <end position="785"/>
    </location>
</feature>
<feature type="region of interest" description="Disordered" evidence="1">
    <location>
        <begin position="1243"/>
        <end position="1307"/>
    </location>
</feature>
<sequence>MSNLERLKQRLQESLEKHKNRLLRTRYKKANGLTEGKSTKSTSYTTEEPKKSDTTKNDMANSGSTKRATIGRDKNPSIYDGHNLKGRLNARLGSGQVPQVRGEKESNTLHSRPLKDRLNCKANLSTGVIRASTGTCFREGNTNRDVAKGVIPDHRAAKHAVDVEDTIQQHNREHGNFDGVSNEIRDNLNDLFRHFVNCKINNLYVIHGDRGKLPRAELADEGPGVMMIPEVAATEQVQEGLTGELLGEKQELHLAFPDADEVRCDNHTRAAEQEGLHSRVCHVQDVQSHVHDEGGTNGVSGDEDTRKETKLIGGNVAREDTSSGIMADGTVTRSSELVGAGVGSGRYNSTFVKLMEIKKKIKNKIKNFEDEDKRMFCTDERTLCNSDSSNEQRSLPVRDVSTFTDGNVASSAKGFNHWGVVHVDSSVASCASSNHAVSSKGDSIELFTTQKNIFVCNYYTKKSGRTKGRHRDRRHAGIHVLSDAANFLGSAFSLASHSTATCDVGWGELEQNQSGKCQSNKYETHFNPQQSNAARTYLHENKGAALRRSSTQGRKVLKRTGSPVNMIPDQWKERPPRSRDKHGNTKYEFSSCPSSSCSYQSNCLYPSRGNGFKCSKGQVRRGISKHMEKQANGGWSLARETHATWDTPDRGTEPHYTSVIRSLGRKQSATCMQDRSKYEMKNAMQCEINMCNERSGECKDEANRFAMWGRPTEEQVPWTDANVQATSPVQWKQCSGDFSLETGEHCFVELNRQRSRLGDDPRARAPLKVNRTNHSATPPQLSPSAHQSCEKQAKCYICSFPIRNSEEKFILKKKKKDYHVVRMEQEDTSYKQNECTPKNCFSKTDSLYPRHRCSVSSLVPEEHIHRGMLPGDMLAHKESTHHEKHKFLSRQSIHAGSATCSYMLDQQGEAKQMETPAGHIDIKHKGVQVHPGQHNGHGHRTNLRYHSVKEQEKEHEPDEPSFVMHSNEPTYGCKLQGEASHKREEAIWDGGPGGFPLQTSVQEEGLQRNTPICAVKRHDGLNNARRINQWSHNPLRVPPHERSCSRQEPSPARVATPRDMDHVSDAYNTWVYKERVSASAAPDMVSIESVVVNGSTRAKKPKTLFWKISEGDTFTIPVEEDSGKILQLRGLLDEGPAKEHQGFGTEGGTNRRRVASNGAILKKVLRMKMEAMRKEQGHMEPRNVTPPVGPTKVEHNAHNVSHEDRNRLSKYEKGGTHTHGEATRMHSGHGEAWVRDKLSGRMGGADGCGGSTGSRETLSRGTLNGGTRNGDRPIRLPPCSRVEREPPREMTPRVGSMHVEASPVPSASTLERIPSSVNTLKMYSLSSGLTRNAPVTLKRVGTVGPDDDEDKKGEDIMEVQRFNESYYCNMKRIKGDDVYPNSEEPISTSQKRRLMKAYLEDLRKKKQNKQLFNYKLKYNIEFFKFAQFICQDKNFCSNYLGQMGSNMVSNGDDIDRIAFSIVKLFNAR</sequence>
<name>A0A0D9QKE3_PLAFR</name>
<feature type="region of interest" description="Disordered" evidence="1">
    <location>
        <begin position="562"/>
        <end position="587"/>
    </location>
</feature>
<feature type="compositionally biased region" description="Basic and acidic residues" evidence="1">
    <location>
        <begin position="1"/>
        <end position="17"/>
    </location>
</feature>
<feature type="compositionally biased region" description="Polar residues" evidence="1">
    <location>
        <begin position="57"/>
        <end position="67"/>
    </location>
</feature>
<proteinExistence type="predicted"/>
<feature type="compositionally biased region" description="Low complexity" evidence="1">
    <location>
        <begin position="34"/>
        <end position="46"/>
    </location>
</feature>
<dbReference type="RefSeq" id="XP_012337185.1">
    <property type="nucleotide sequence ID" value="XM_012481762.1"/>
</dbReference>
<feature type="region of interest" description="Disordered" evidence="1">
    <location>
        <begin position="1199"/>
        <end position="1229"/>
    </location>
</feature>
<feature type="region of interest" description="Disordered" evidence="1">
    <location>
        <begin position="1"/>
        <end position="83"/>
    </location>
</feature>
<feature type="compositionally biased region" description="Gly residues" evidence="1">
    <location>
        <begin position="1243"/>
        <end position="1252"/>
    </location>
</feature>
<organism evidence="2 3">
    <name type="scientific">Plasmodium fragile</name>
    <dbReference type="NCBI Taxonomy" id="5857"/>
    <lineage>
        <taxon>Eukaryota</taxon>
        <taxon>Sar</taxon>
        <taxon>Alveolata</taxon>
        <taxon>Apicomplexa</taxon>
        <taxon>Aconoidasida</taxon>
        <taxon>Haemosporida</taxon>
        <taxon>Plasmodiidae</taxon>
        <taxon>Plasmodium</taxon>
        <taxon>Plasmodium (Plasmodium)</taxon>
    </lineage>
</organism>
<keyword evidence="3" id="KW-1185">Reference proteome</keyword>
<accession>A0A0D9QKE3</accession>
<feature type="region of interest" description="Disordered" evidence="1">
    <location>
        <begin position="1033"/>
        <end position="1057"/>
    </location>
</feature>